<reference evidence="2" key="2">
    <citation type="submission" date="2020-11" db="EMBL/GenBank/DDBJ databases">
        <authorList>
            <person name="McCartney M.A."/>
            <person name="Auch B."/>
            <person name="Kono T."/>
            <person name="Mallez S."/>
            <person name="Becker A."/>
            <person name="Gohl D.M."/>
            <person name="Silverstein K.A.T."/>
            <person name="Koren S."/>
            <person name="Bechman K.B."/>
            <person name="Herman A."/>
            <person name="Abrahante J.E."/>
            <person name="Garbe J."/>
        </authorList>
    </citation>
    <scope>NUCLEOTIDE SEQUENCE</scope>
    <source>
        <strain evidence="2">Duluth1</strain>
        <tissue evidence="2">Whole animal</tissue>
    </source>
</reference>
<gene>
    <name evidence="2" type="ORF">DPMN_151009</name>
</gene>
<dbReference type="AlphaFoldDB" id="A0A9D4FHJ3"/>
<sequence>MSARYFKATGTWETWAEDCTVWRQSIDTVSEAIDTSKFEHATQQRSLRKARDSLFSTSSHSGGCDVPH</sequence>
<feature type="region of interest" description="Disordered" evidence="1">
    <location>
        <begin position="38"/>
        <end position="68"/>
    </location>
</feature>
<reference evidence="2" key="1">
    <citation type="journal article" date="2019" name="bioRxiv">
        <title>The Genome of the Zebra Mussel, Dreissena polymorpha: A Resource for Invasive Species Research.</title>
        <authorList>
            <person name="McCartney M.A."/>
            <person name="Auch B."/>
            <person name="Kono T."/>
            <person name="Mallez S."/>
            <person name="Zhang Y."/>
            <person name="Obille A."/>
            <person name="Becker A."/>
            <person name="Abrahante J.E."/>
            <person name="Garbe J."/>
            <person name="Badalamenti J.P."/>
            <person name="Herman A."/>
            <person name="Mangelson H."/>
            <person name="Liachko I."/>
            <person name="Sullivan S."/>
            <person name="Sone E.D."/>
            <person name="Koren S."/>
            <person name="Silverstein K.A.T."/>
            <person name="Beckman K.B."/>
            <person name="Gohl D.M."/>
        </authorList>
    </citation>
    <scope>NUCLEOTIDE SEQUENCE</scope>
    <source>
        <strain evidence="2">Duluth1</strain>
        <tissue evidence="2">Whole animal</tissue>
    </source>
</reference>
<comment type="caution">
    <text evidence="2">The sequence shown here is derived from an EMBL/GenBank/DDBJ whole genome shotgun (WGS) entry which is preliminary data.</text>
</comment>
<evidence type="ECO:0000256" key="1">
    <source>
        <dbReference type="SAM" id="MobiDB-lite"/>
    </source>
</evidence>
<evidence type="ECO:0000313" key="3">
    <source>
        <dbReference type="Proteomes" id="UP000828390"/>
    </source>
</evidence>
<keyword evidence="3" id="KW-1185">Reference proteome</keyword>
<dbReference type="EMBL" id="JAIWYP010000007">
    <property type="protein sequence ID" value="KAH3797428.1"/>
    <property type="molecule type" value="Genomic_DNA"/>
</dbReference>
<accession>A0A9D4FHJ3</accession>
<protein>
    <submittedName>
        <fullName evidence="2">Uncharacterized protein</fullName>
    </submittedName>
</protein>
<organism evidence="2 3">
    <name type="scientific">Dreissena polymorpha</name>
    <name type="common">Zebra mussel</name>
    <name type="synonym">Mytilus polymorpha</name>
    <dbReference type="NCBI Taxonomy" id="45954"/>
    <lineage>
        <taxon>Eukaryota</taxon>
        <taxon>Metazoa</taxon>
        <taxon>Spiralia</taxon>
        <taxon>Lophotrochozoa</taxon>
        <taxon>Mollusca</taxon>
        <taxon>Bivalvia</taxon>
        <taxon>Autobranchia</taxon>
        <taxon>Heteroconchia</taxon>
        <taxon>Euheterodonta</taxon>
        <taxon>Imparidentia</taxon>
        <taxon>Neoheterodontei</taxon>
        <taxon>Myida</taxon>
        <taxon>Dreissenoidea</taxon>
        <taxon>Dreissenidae</taxon>
        <taxon>Dreissena</taxon>
    </lineage>
</organism>
<evidence type="ECO:0000313" key="2">
    <source>
        <dbReference type="EMBL" id="KAH3797428.1"/>
    </source>
</evidence>
<name>A0A9D4FHJ3_DREPO</name>
<dbReference type="Proteomes" id="UP000828390">
    <property type="component" value="Unassembled WGS sequence"/>
</dbReference>
<proteinExistence type="predicted"/>